<dbReference type="GO" id="GO:0051539">
    <property type="term" value="F:4 iron, 4 sulfur cluster binding"/>
    <property type="evidence" value="ECO:0007669"/>
    <property type="project" value="UniProtKB-KW"/>
</dbReference>
<dbReference type="GO" id="GO:0016491">
    <property type="term" value="F:oxidoreductase activity"/>
    <property type="evidence" value="ECO:0007669"/>
    <property type="project" value="UniProtKB-ARBA"/>
</dbReference>
<feature type="domain" description="Cysteine-rich" evidence="7">
    <location>
        <begin position="311"/>
        <end position="399"/>
    </location>
</feature>
<dbReference type="Proteomes" id="UP000278475">
    <property type="component" value="Unassembled WGS sequence"/>
</dbReference>
<dbReference type="Proteomes" id="UP000272051">
    <property type="component" value="Unassembled WGS sequence"/>
</dbReference>
<dbReference type="InterPro" id="IPR017896">
    <property type="entry name" value="4Fe4S_Fe-S-bd"/>
</dbReference>
<evidence type="ECO:0000256" key="1">
    <source>
        <dbReference type="ARBA" id="ARBA00022448"/>
    </source>
</evidence>
<dbReference type="PANTHER" id="PTHR43551:SF1">
    <property type="entry name" value="HETERODISULFIDE REDUCTASE"/>
    <property type="match status" value="1"/>
</dbReference>
<keyword evidence="5" id="KW-0408">Iron</keyword>
<dbReference type="EMBL" id="QMQX01000012">
    <property type="protein sequence ID" value="RLE53390.1"/>
    <property type="molecule type" value="Genomic_DNA"/>
</dbReference>
<dbReference type="PANTHER" id="PTHR43551">
    <property type="entry name" value="FUMARATE REDUCTASE IRON-SULFUR SUBUNIT"/>
    <property type="match status" value="1"/>
</dbReference>
<comment type="caution">
    <text evidence="10">The sequence shown here is derived from an EMBL/GenBank/DDBJ whole genome shotgun (WGS) entry which is preliminary data.</text>
</comment>
<evidence type="ECO:0000313" key="9">
    <source>
        <dbReference type="EMBL" id="RLE50108.1"/>
    </source>
</evidence>
<dbReference type="GO" id="GO:0046872">
    <property type="term" value="F:metal ion binding"/>
    <property type="evidence" value="ECO:0007669"/>
    <property type="project" value="UniProtKB-KW"/>
</dbReference>
<evidence type="ECO:0000256" key="2">
    <source>
        <dbReference type="ARBA" id="ARBA00022485"/>
    </source>
</evidence>
<reference evidence="11 12" key="1">
    <citation type="submission" date="2018-06" db="EMBL/GenBank/DDBJ databases">
        <title>Extensive metabolic versatility and redundancy in microbially diverse, dynamic hydrothermal sediments.</title>
        <authorList>
            <person name="Dombrowski N."/>
            <person name="Teske A."/>
            <person name="Baker B.J."/>
        </authorList>
    </citation>
    <scope>NUCLEOTIDE SEQUENCE [LARGE SCALE GENOMIC DNA]</scope>
    <source>
        <strain evidence="10">B34_G17</strain>
        <strain evidence="9">B66_G16</strain>
    </source>
</reference>
<evidence type="ECO:0000256" key="5">
    <source>
        <dbReference type="ARBA" id="ARBA00023004"/>
    </source>
</evidence>
<evidence type="ECO:0000256" key="4">
    <source>
        <dbReference type="ARBA" id="ARBA00022982"/>
    </source>
</evidence>
<dbReference type="Pfam" id="PF13183">
    <property type="entry name" value="Fer4_8"/>
    <property type="match status" value="1"/>
</dbReference>
<organism evidence="10 11">
    <name type="scientific">Thermoproteota archaeon</name>
    <dbReference type="NCBI Taxonomy" id="2056631"/>
    <lineage>
        <taxon>Archaea</taxon>
        <taxon>Thermoproteota</taxon>
    </lineage>
</organism>
<dbReference type="InterPro" id="IPR004017">
    <property type="entry name" value="Cys_rich_dom"/>
</dbReference>
<dbReference type="EMBL" id="QMQV01000013">
    <property type="protein sequence ID" value="RLE50108.1"/>
    <property type="molecule type" value="Genomic_DNA"/>
</dbReference>
<evidence type="ECO:0000259" key="7">
    <source>
        <dbReference type="Pfam" id="PF02754"/>
    </source>
</evidence>
<keyword evidence="2" id="KW-0004">4Fe-4S</keyword>
<evidence type="ECO:0000259" key="8">
    <source>
        <dbReference type="Pfam" id="PF13183"/>
    </source>
</evidence>
<evidence type="ECO:0000256" key="6">
    <source>
        <dbReference type="ARBA" id="ARBA00023014"/>
    </source>
</evidence>
<dbReference type="AlphaFoldDB" id="A0A497F3C8"/>
<keyword evidence="4" id="KW-0249">Electron transport</keyword>
<evidence type="ECO:0000313" key="11">
    <source>
        <dbReference type="Proteomes" id="UP000272051"/>
    </source>
</evidence>
<keyword evidence="1" id="KW-0813">Transport</keyword>
<accession>A0A497F3C8</accession>
<evidence type="ECO:0000313" key="10">
    <source>
        <dbReference type="EMBL" id="RLE53390.1"/>
    </source>
</evidence>
<evidence type="ECO:0000256" key="3">
    <source>
        <dbReference type="ARBA" id="ARBA00022723"/>
    </source>
</evidence>
<dbReference type="Pfam" id="PF02754">
    <property type="entry name" value="CCG"/>
    <property type="match status" value="1"/>
</dbReference>
<keyword evidence="6" id="KW-0411">Iron-sulfur</keyword>
<feature type="domain" description="4Fe-4S ferredoxin-type" evidence="8">
    <location>
        <begin position="23"/>
        <end position="106"/>
    </location>
</feature>
<sequence length="425" mass="47716">MSKVEQAIRTVVSHIDAYYAFCLEGCFHCHVCAYNCPFFNTFHTWEHVPVMIGDEVRKIYRYISTLSGRLLRTLASASKPSERDFEKWAKLAYNCLMCGGCSVACASILEEPPFTHLLRSAVHVAGLTPKPLADYASNELETGHPLRLSKEEWLSFIESSKSELGFDIPVDLKEAHYLLIPGWLEVKESPSTLKAAFKALNHLTSMLRVFYGVKATWTVSSEAYCLAFMPIMVGDFDNGRQLLSNVVEKIEKLKPKTVVVVGADYGFRVLKTMAKKLLGKPLPFQVKHILTVLDENLSALNLNKRANPDPVTYHDPCQIARWSGVYREARSVLKAAVENYREMYPSGILNWCCMGGGGLYEIPEKRDMILKAFALKADQIYKTRAKIVATACTTCKLMLTEGCRHYGIPVEVVDIIELVAKAIKK</sequence>
<gene>
    <name evidence="9" type="ORF">DRJ31_02580</name>
    <name evidence="10" type="ORF">DRJ33_01205</name>
</gene>
<proteinExistence type="predicted"/>
<protein>
    <recommendedName>
        <fullName evidence="13">(Fe-S)-binding protein</fullName>
    </recommendedName>
</protein>
<evidence type="ECO:0000313" key="12">
    <source>
        <dbReference type="Proteomes" id="UP000278475"/>
    </source>
</evidence>
<keyword evidence="3" id="KW-0479">Metal-binding</keyword>
<name>A0A497F3C8_9CREN</name>
<evidence type="ECO:0008006" key="13">
    <source>
        <dbReference type="Google" id="ProtNLM"/>
    </source>
</evidence>